<dbReference type="Gene3D" id="3.40.630.30">
    <property type="match status" value="1"/>
</dbReference>
<dbReference type="InterPro" id="IPR016181">
    <property type="entry name" value="Acyl_CoA_acyltransferase"/>
</dbReference>
<dbReference type="EMBL" id="CP014265">
    <property type="protein sequence ID" value="AMK14728.1"/>
    <property type="molecule type" value="Genomic_DNA"/>
</dbReference>
<reference evidence="3" key="2">
    <citation type="submission" date="2016-02" db="EMBL/GenBank/DDBJ databases">
        <title>The draft genome sequence of the rumen methanogen Methanobrevibacter olleyae YLM1.</title>
        <authorList>
            <consortium name="New Zealand Agricultural Greenhouse Gas Research Centre/Pastoral Greenhouse Gas Research Consortium"/>
            <person name="Kelly W.J."/>
            <person name="Li D."/>
            <person name="Lambie S.C."/>
            <person name="Attwood G.T."/>
            <person name="Altermann E."/>
            <person name="Leahy S.C."/>
        </authorList>
    </citation>
    <scope>NUCLEOTIDE SEQUENCE [LARGE SCALE GENOMIC DNA]</scope>
    <source>
        <strain evidence="3">YLM1</strain>
    </source>
</reference>
<dbReference type="PIRSF" id="PIRSF018688">
    <property type="entry name" value="UCP018688"/>
    <property type="match status" value="1"/>
</dbReference>
<dbReference type="Pfam" id="PF09924">
    <property type="entry name" value="LPG_synthase_C"/>
    <property type="match status" value="1"/>
</dbReference>
<dbReference type="KEGG" id="mol:YLM1_0168"/>
<dbReference type="InterPro" id="IPR024320">
    <property type="entry name" value="LPG_synthase_C"/>
</dbReference>
<proteinExistence type="predicted"/>
<dbReference type="AlphaFoldDB" id="A0A126QY17"/>
<dbReference type="GeneID" id="28488463"/>
<organism evidence="2 3">
    <name type="scientific">Methanobrevibacter olleyae</name>
    <dbReference type="NCBI Taxonomy" id="294671"/>
    <lineage>
        <taxon>Archaea</taxon>
        <taxon>Methanobacteriati</taxon>
        <taxon>Methanobacteriota</taxon>
        <taxon>Methanomada group</taxon>
        <taxon>Methanobacteria</taxon>
        <taxon>Methanobacteriales</taxon>
        <taxon>Methanobacteriaceae</taxon>
        <taxon>Methanobrevibacter</taxon>
    </lineage>
</organism>
<gene>
    <name evidence="2" type="ORF">YLM1_0168</name>
</gene>
<name>A0A126QY17_METOL</name>
<dbReference type="PANTHER" id="PTHR41373:SF1">
    <property type="entry name" value="PHOSPHATIDYLGLYCEROL LYSYLTRANSFERASE C-TERMINAL DOMAIN-CONTAINING PROTEIN"/>
    <property type="match status" value="1"/>
</dbReference>
<sequence length="321" mass="38552">MIEFKKIELEDKEIINKYFFKTKFNNAEKNFSNLFMWRHTYEYEYIELDGCLCIRGKTRDTKETFYHFPYGNCKEQLIEKILEKIALSEKLNENNEDDKLNKENKNENKYNKLLIKPVLPEMKECLEKQANTEKFEIVEDRNSFDYIYTTTKLIELKGKKFRTKRRWVKKFIENYNYTYENITKENLKEAKEFTLNIIKDSNNDKDELMAMTEMFDNLFALNITGCIIRVDGEIVGVSAGEAITDDTILIHCERANRDYEGIYNFINQEFIKREWSDYKYVNREEDLGIEGLRYAKMKYQPDNLLTKYIAVLKEDKCLSFD</sequence>
<dbReference type="InterPro" id="IPR016732">
    <property type="entry name" value="UCP018688"/>
</dbReference>
<accession>A0A126QY17</accession>
<reference evidence="2 3" key="1">
    <citation type="journal article" date="2016" name="Genome Announc.">
        <title>Draft Genome Sequence of the Rumen Methanogen Methanobrevibacter olleyae YLM1.</title>
        <authorList>
            <person name="Kelly W.J."/>
            <person name="Li D."/>
            <person name="Lambie S.C."/>
            <person name="Cox F."/>
            <person name="Attwood G.T."/>
            <person name="Altermann E."/>
            <person name="Leahy S.C."/>
        </authorList>
    </citation>
    <scope>NUCLEOTIDE SEQUENCE [LARGE SCALE GENOMIC DNA]</scope>
    <source>
        <strain evidence="2 3">YLM1</strain>
    </source>
</reference>
<evidence type="ECO:0000259" key="1">
    <source>
        <dbReference type="Pfam" id="PF09924"/>
    </source>
</evidence>
<dbReference type="SUPFAM" id="SSF55729">
    <property type="entry name" value="Acyl-CoA N-acyltransferases (Nat)"/>
    <property type="match status" value="2"/>
</dbReference>
<dbReference type="PATRIC" id="fig|294671.3.peg.169"/>
<dbReference type="Proteomes" id="UP000066376">
    <property type="component" value="Chromosome"/>
</dbReference>
<keyword evidence="3" id="KW-1185">Reference proteome</keyword>
<dbReference type="PANTHER" id="PTHR41373">
    <property type="entry name" value="DUF2156 DOMAIN-CONTAINING PROTEIN"/>
    <property type="match status" value="1"/>
</dbReference>
<evidence type="ECO:0000313" key="2">
    <source>
        <dbReference type="EMBL" id="AMK14728.1"/>
    </source>
</evidence>
<feature type="domain" description="Phosphatidylglycerol lysyltransferase C-terminal" evidence="1">
    <location>
        <begin position="137"/>
        <end position="310"/>
    </location>
</feature>
<evidence type="ECO:0000313" key="3">
    <source>
        <dbReference type="Proteomes" id="UP000066376"/>
    </source>
</evidence>
<protein>
    <recommendedName>
        <fullName evidence="1">Phosphatidylglycerol lysyltransferase C-terminal domain-containing protein</fullName>
    </recommendedName>
</protein>
<dbReference type="RefSeq" id="WP_067145385.1">
    <property type="nucleotide sequence ID" value="NZ_CP014265.1"/>
</dbReference>